<accession>A0A5A9ZHX1</accession>
<protein>
    <submittedName>
        <fullName evidence="2">Uncharacterized protein</fullName>
    </submittedName>
</protein>
<organism evidence="2 3">
    <name type="scientific">Aquicoccus porphyridii</name>
    <dbReference type="NCBI Taxonomy" id="1852029"/>
    <lineage>
        <taxon>Bacteria</taxon>
        <taxon>Pseudomonadati</taxon>
        <taxon>Pseudomonadota</taxon>
        <taxon>Alphaproteobacteria</taxon>
        <taxon>Rhodobacterales</taxon>
        <taxon>Paracoccaceae</taxon>
        <taxon>Aquicoccus</taxon>
    </lineage>
</organism>
<evidence type="ECO:0000313" key="3">
    <source>
        <dbReference type="Proteomes" id="UP000325291"/>
    </source>
</evidence>
<reference evidence="2 3" key="1">
    <citation type="submission" date="2019-07" db="EMBL/GenBank/DDBJ databases">
        <title>Aquicoccus porphyridii gen. nov., sp. nov., isolated from a small marine red alga, Porphyridium marinum.</title>
        <authorList>
            <person name="Liu L."/>
        </authorList>
    </citation>
    <scope>NUCLEOTIDE SEQUENCE [LARGE SCALE GENOMIC DNA]</scope>
    <source>
        <strain evidence="2 3">L1 8-17</strain>
    </source>
</reference>
<comment type="caution">
    <text evidence="2">The sequence shown here is derived from an EMBL/GenBank/DDBJ whole genome shotgun (WGS) entry which is preliminary data.</text>
</comment>
<dbReference type="RefSeq" id="WP_111365145.1">
    <property type="nucleotide sequence ID" value="NZ_VINQ01000004.1"/>
</dbReference>
<dbReference type="Proteomes" id="UP000325291">
    <property type="component" value="Unassembled WGS sequence"/>
</dbReference>
<proteinExistence type="predicted"/>
<name>A0A5A9ZHX1_9RHOB</name>
<sequence length="170" mass="19296">MDDFKLTLEGDGITVKRSVDRETALAILNSVLASKKSETTGELATVQEFAERSDESEAPVSDRSTKASEYSKPLSLREYVYQYEPKTNAQMILCIAQYLAEHEGADRFKRDEIRPRFPSAGEALPKNYTRDFQTAMDKGWIGADPTNKELFFVTRTGEQQLQKGFRGRRN</sequence>
<keyword evidence="3" id="KW-1185">Reference proteome</keyword>
<evidence type="ECO:0000256" key="1">
    <source>
        <dbReference type="SAM" id="MobiDB-lite"/>
    </source>
</evidence>
<evidence type="ECO:0000313" key="2">
    <source>
        <dbReference type="EMBL" id="KAA0916625.1"/>
    </source>
</evidence>
<gene>
    <name evidence="2" type="ORF">FLO80_07310</name>
</gene>
<dbReference type="AlphaFoldDB" id="A0A5A9ZHX1"/>
<feature type="region of interest" description="Disordered" evidence="1">
    <location>
        <begin position="46"/>
        <end position="69"/>
    </location>
</feature>
<dbReference type="EMBL" id="VINQ01000004">
    <property type="protein sequence ID" value="KAA0916625.1"/>
    <property type="molecule type" value="Genomic_DNA"/>
</dbReference>